<evidence type="ECO:0000256" key="2">
    <source>
        <dbReference type="ARBA" id="ARBA00010617"/>
    </source>
</evidence>
<dbReference type="InterPro" id="IPR002403">
    <property type="entry name" value="Cyt_P450_E_grp-IV"/>
</dbReference>
<keyword evidence="5 9" id="KW-0560">Oxidoreductase</keyword>
<dbReference type="InterPro" id="IPR036396">
    <property type="entry name" value="Cyt_P450_sf"/>
</dbReference>
<dbReference type="AlphaFoldDB" id="A0A175VQB3"/>
<dbReference type="PROSITE" id="PS00086">
    <property type="entry name" value="CYTOCHROME_P450"/>
    <property type="match status" value="1"/>
</dbReference>
<reference evidence="11 12" key="1">
    <citation type="journal article" date="2016" name="Genome Announc.">
        <title>Genome Sequence of Madurella mycetomatis mm55, Isolated from a Human Mycetoma Case in Sudan.</title>
        <authorList>
            <person name="Smit S."/>
            <person name="Derks M.F."/>
            <person name="Bervoets S."/>
            <person name="Fahal A."/>
            <person name="van Leeuwen W."/>
            <person name="van Belkum A."/>
            <person name="van de Sande W.W."/>
        </authorList>
    </citation>
    <scope>NUCLEOTIDE SEQUENCE [LARGE SCALE GENOMIC DNA]</scope>
    <source>
        <strain evidence="12">mm55</strain>
    </source>
</reference>
<comment type="similarity">
    <text evidence="2 9">Belongs to the cytochrome P450 family.</text>
</comment>
<dbReference type="GO" id="GO:0016705">
    <property type="term" value="F:oxidoreductase activity, acting on paired donors, with incorporation or reduction of molecular oxygen"/>
    <property type="evidence" value="ECO:0007669"/>
    <property type="project" value="InterPro"/>
</dbReference>
<dbReference type="InterPro" id="IPR017972">
    <property type="entry name" value="Cyt_P450_CS"/>
</dbReference>
<dbReference type="VEuPathDB" id="FungiDB:MMYC01_209135"/>
<evidence type="ECO:0000313" key="11">
    <source>
        <dbReference type="EMBL" id="KXX73482.1"/>
    </source>
</evidence>
<comment type="caution">
    <text evidence="11">The sequence shown here is derived from an EMBL/GenBank/DDBJ whole genome shotgun (WGS) entry which is preliminary data.</text>
</comment>
<keyword evidence="6 8" id="KW-0408">Iron</keyword>
<dbReference type="GO" id="GO:0004497">
    <property type="term" value="F:monooxygenase activity"/>
    <property type="evidence" value="ECO:0007669"/>
    <property type="project" value="UniProtKB-KW"/>
</dbReference>
<keyword evidence="3 8" id="KW-0349">Heme</keyword>
<keyword evidence="10" id="KW-1133">Transmembrane helix</keyword>
<evidence type="ECO:0000256" key="1">
    <source>
        <dbReference type="ARBA" id="ARBA00001971"/>
    </source>
</evidence>
<name>A0A175VQB3_9PEZI</name>
<feature type="binding site" description="axial binding residue" evidence="8">
    <location>
        <position position="453"/>
    </location>
    <ligand>
        <name>heme</name>
        <dbReference type="ChEBI" id="CHEBI:30413"/>
    </ligand>
    <ligandPart>
        <name>Fe</name>
        <dbReference type="ChEBI" id="CHEBI:18248"/>
    </ligandPart>
</feature>
<dbReference type="OrthoDB" id="3945418at2759"/>
<evidence type="ECO:0000256" key="7">
    <source>
        <dbReference type="ARBA" id="ARBA00023033"/>
    </source>
</evidence>
<protein>
    <submittedName>
        <fullName evidence="11">Trichodiene oxygenase</fullName>
    </submittedName>
</protein>
<evidence type="ECO:0000256" key="9">
    <source>
        <dbReference type="RuleBase" id="RU000461"/>
    </source>
</evidence>
<evidence type="ECO:0000256" key="8">
    <source>
        <dbReference type="PIRSR" id="PIRSR602403-1"/>
    </source>
</evidence>
<evidence type="ECO:0000256" key="4">
    <source>
        <dbReference type="ARBA" id="ARBA00022723"/>
    </source>
</evidence>
<comment type="cofactor">
    <cofactor evidence="1 8">
        <name>heme</name>
        <dbReference type="ChEBI" id="CHEBI:30413"/>
    </cofactor>
</comment>
<dbReference type="Pfam" id="PF00067">
    <property type="entry name" value="p450"/>
    <property type="match status" value="1"/>
</dbReference>
<dbReference type="PANTHER" id="PTHR24305:SF157">
    <property type="entry name" value="N-ACETYLTRYPTOPHAN 6-HYDROXYLASE IVOC-RELATED"/>
    <property type="match status" value="1"/>
</dbReference>
<dbReference type="Gene3D" id="1.10.630.10">
    <property type="entry name" value="Cytochrome P450"/>
    <property type="match status" value="1"/>
</dbReference>
<keyword evidence="7 9" id="KW-0503">Monooxygenase</keyword>
<evidence type="ECO:0000256" key="10">
    <source>
        <dbReference type="SAM" id="Phobius"/>
    </source>
</evidence>
<dbReference type="EMBL" id="LCTW02000467">
    <property type="protein sequence ID" value="KXX73482.1"/>
    <property type="molecule type" value="Genomic_DNA"/>
</dbReference>
<gene>
    <name evidence="11" type="ORF">MMYC01_209135</name>
</gene>
<dbReference type="Proteomes" id="UP000078237">
    <property type="component" value="Unassembled WGS sequence"/>
</dbReference>
<keyword evidence="10" id="KW-0472">Membrane</keyword>
<evidence type="ECO:0000256" key="6">
    <source>
        <dbReference type="ARBA" id="ARBA00023004"/>
    </source>
</evidence>
<evidence type="ECO:0000256" key="3">
    <source>
        <dbReference type="ARBA" id="ARBA00022617"/>
    </source>
</evidence>
<organism evidence="11 12">
    <name type="scientific">Madurella mycetomatis</name>
    <dbReference type="NCBI Taxonomy" id="100816"/>
    <lineage>
        <taxon>Eukaryota</taxon>
        <taxon>Fungi</taxon>
        <taxon>Dikarya</taxon>
        <taxon>Ascomycota</taxon>
        <taxon>Pezizomycotina</taxon>
        <taxon>Sordariomycetes</taxon>
        <taxon>Sordariomycetidae</taxon>
        <taxon>Sordariales</taxon>
        <taxon>Sordariales incertae sedis</taxon>
        <taxon>Madurella</taxon>
    </lineage>
</organism>
<feature type="transmembrane region" description="Helical" evidence="10">
    <location>
        <begin position="33"/>
        <end position="56"/>
    </location>
</feature>
<dbReference type="GO" id="GO:0005506">
    <property type="term" value="F:iron ion binding"/>
    <property type="evidence" value="ECO:0007669"/>
    <property type="project" value="InterPro"/>
</dbReference>
<evidence type="ECO:0000256" key="5">
    <source>
        <dbReference type="ARBA" id="ARBA00023002"/>
    </source>
</evidence>
<dbReference type="PANTHER" id="PTHR24305">
    <property type="entry name" value="CYTOCHROME P450"/>
    <property type="match status" value="1"/>
</dbReference>
<dbReference type="InterPro" id="IPR001128">
    <property type="entry name" value="Cyt_P450"/>
</dbReference>
<sequence length="511" mass="57498">MNALAKIRSLSNVEALATKSNELLAFLVGARDMALLGTCVFLLGYGILLTVYRLVLSPISGFPGPKIAAATAWYEFYYDVVKRGRYYHRISEMHDEYGPIIRINPWELSVRDGDFHKTLYVAGFVRRSQIFPRSRAGIGIDGSHPVSEDHDLHRIRRKPLDPFFSRRQVQTYESMIVGGLELLDRRFRDMKGSGKIVNMEHVYAALAGDLIGEISIVDAPSFISDPDFSPGCWLKYIPRGILLRLLPGAAGFKAFTDLITNHIENAKKKQQNGKLGEGGGRRTLVEHLLLSDMPESEKKTERLAGEFIALLSGGTMTTARALSTITYFALANPRIEAELREALRGPMASFPEKMPPWAELEKIPYLTACIKEGLRISHGSMRRVPRCSPDVELQYKQWTIPKGVPVGMSAYMMHTEAAVYPEPFKFIPERWLGDYSPLMDRNYIPFSKGSRNCIGKNIAYAELYLALAVMFRPEGPQLSLYETDESDVIPVHDFFLAVPKLDTKGMRVRVQ</sequence>
<keyword evidence="12" id="KW-1185">Reference proteome</keyword>
<keyword evidence="4 8" id="KW-0479">Metal-binding</keyword>
<keyword evidence="10" id="KW-0812">Transmembrane</keyword>
<dbReference type="PRINTS" id="PR00385">
    <property type="entry name" value="P450"/>
</dbReference>
<dbReference type="CDD" id="cd11062">
    <property type="entry name" value="CYP58-like"/>
    <property type="match status" value="1"/>
</dbReference>
<dbReference type="SUPFAM" id="SSF48264">
    <property type="entry name" value="Cytochrome P450"/>
    <property type="match status" value="1"/>
</dbReference>
<dbReference type="PRINTS" id="PR00465">
    <property type="entry name" value="EP450IV"/>
</dbReference>
<proteinExistence type="inferred from homology"/>
<dbReference type="STRING" id="100816.A0A175VQB3"/>
<dbReference type="GO" id="GO:0020037">
    <property type="term" value="F:heme binding"/>
    <property type="evidence" value="ECO:0007669"/>
    <property type="project" value="InterPro"/>
</dbReference>
<evidence type="ECO:0000313" key="12">
    <source>
        <dbReference type="Proteomes" id="UP000078237"/>
    </source>
</evidence>
<dbReference type="InterPro" id="IPR050121">
    <property type="entry name" value="Cytochrome_P450_monoxygenase"/>
</dbReference>
<accession>A0A175VQB3</accession>